<dbReference type="SUPFAM" id="SSF51735">
    <property type="entry name" value="NAD(P)-binding Rossmann-fold domains"/>
    <property type="match status" value="1"/>
</dbReference>
<sequence length="335" mass="35115">MSASMKNPVLLLGGSGVVGSRVARTLRRLQPELPIVIAARNAEKAAAVAAKIGGPTTAATVDLSREDLGLDAGAAFSAIVALLKDPWLSSLKYAQAQQTPYVSFASFAFEIGPEIAHYVQRPQSAPIVVLGHVFGGVGTLAALHLASENFKKVESVALAGVVDADDQGGPASQADFERLTQECPSALIRRDGLWRWVEGQDAVREVVDVTGAPRRGQALPLLDVVSLAAALDANSLRVDLAGRERTGGQDPSTELIVEIAGEGPDGAPARRRYELVDADVYANLSAHGAALATERLLGLAGGQAPAPGLYHPESLLEPGYVMRRLQELGVSVRRA</sequence>
<gene>
    <name evidence="1" type="ORF">SAMN02745121_06583</name>
</gene>
<organism evidence="1 2">
    <name type="scientific">Nannocystis exedens</name>
    <dbReference type="NCBI Taxonomy" id="54"/>
    <lineage>
        <taxon>Bacteria</taxon>
        <taxon>Pseudomonadati</taxon>
        <taxon>Myxococcota</taxon>
        <taxon>Polyangia</taxon>
        <taxon>Nannocystales</taxon>
        <taxon>Nannocystaceae</taxon>
        <taxon>Nannocystis</taxon>
    </lineage>
</organism>
<proteinExistence type="predicted"/>
<keyword evidence="2" id="KW-1185">Reference proteome</keyword>
<name>A0A1I2FEG5_9BACT</name>
<accession>A0A1I2FEG5</accession>
<evidence type="ECO:0008006" key="3">
    <source>
        <dbReference type="Google" id="ProtNLM"/>
    </source>
</evidence>
<reference evidence="2" key="1">
    <citation type="submission" date="2016-10" db="EMBL/GenBank/DDBJ databases">
        <authorList>
            <person name="Varghese N."/>
            <person name="Submissions S."/>
        </authorList>
    </citation>
    <scope>NUCLEOTIDE SEQUENCE [LARGE SCALE GENOMIC DNA]</scope>
    <source>
        <strain evidence="2">ATCC 25963</strain>
    </source>
</reference>
<dbReference type="Proteomes" id="UP000199400">
    <property type="component" value="Unassembled WGS sequence"/>
</dbReference>
<dbReference type="Gene3D" id="3.40.50.720">
    <property type="entry name" value="NAD(P)-binding Rossmann-like Domain"/>
    <property type="match status" value="1"/>
</dbReference>
<dbReference type="EMBL" id="FOMX01000026">
    <property type="protein sequence ID" value="SFF03289.1"/>
    <property type="molecule type" value="Genomic_DNA"/>
</dbReference>
<dbReference type="AlphaFoldDB" id="A0A1I2FEG5"/>
<evidence type="ECO:0000313" key="2">
    <source>
        <dbReference type="Proteomes" id="UP000199400"/>
    </source>
</evidence>
<dbReference type="InterPro" id="IPR036291">
    <property type="entry name" value="NAD(P)-bd_dom_sf"/>
</dbReference>
<protein>
    <recommendedName>
        <fullName evidence="3">Saccharopine dehydrogenase NADP binding domain-containing protein</fullName>
    </recommendedName>
</protein>
<evidence type="ECO:0000313" key="1">
    <source>
        <dbReference type="EMBL" id="SFF03289.1"/>
    </source>
</evidence>
<dbReference type="STRING" id="54.SAMN02745121_06583"/>